<dbReference type="InterPro" id="IPR055634">
    <property type="entry name" value="DUF7210"/>
</dbReference>
<name>A0A840RP36_9BURK</name>
<organism evidence="2 3">
    <name type="scientific">Glaciimonas immobilis</name>
    <dbReference type="NCBI Taxonomy" id="728004"/>
    <lineage>
        <taxon>Bacteria</taxon>
        <taxon>Pseudomonadati</taxon>
        <taxon>Pseudomonadota</taxon>
        <taxon>Betaproteobacteria</taxon>
        <taxon>Burkholderiales</taxon>
        <taxon>Oxalobacteraceae</taxon>
        <taxon>Glaciimonas</taxon>
    </lineage>
</organism>
<dbReference type="RefSeq" id="WP_168052514.1">
    <property type="nucleotide sequence ID" value="NZ_JAAOZT010000002.1"/>
</dbReference>
<sequence>MKKVTLNKPHTHDGVAYAANAQIEVNPSDADWLVQQQIIDQPFPVEKIKAPSSHNNEAHK</sequence>
<evidence type="ECO:0000313" key="3">
    <source>
        <dbReference type="Proteomes" id="UP000571084"/>
    </source>
</evidence>
<dbReference type="Pfam" id="PF23843">
    <property type="entry name" value="DUF7210"/>
    <property type="match status" value="1"/>
</dbReference>
<dbReference type="Proteomes" id="UP000571084">
    <property type="component" value="Unassembled WGS sequence"/>
</dbReference>
<comment type="caution">
    <text evidence="2">The sequence shown here is derived from an EMBL/GenBank/DDBJ whole genome shotgun (WGS) entry which is preliminary data.</text>
</comment>
<accession>A0A840RP36</accession>
<reference evidence="2 3" key="1">
    <citation type="submission" date="2020-08" db="EMBL/GenBank/DDBJ databases">
        <title>Genomic Encyclopedia of Type Strains, Phase IV (KMG-IV): sequencing the most valuable type-strain genomes for metagenomic binning, comparative biology and taxonomic classification.</title>
        <authorList>
            <person name="Goeker M."/>
        </authorList>
    </citation>
    <scope>NUCLEOTIDE SEQUENCE [LARGE SCALE GENOMIC DNA]</scope>
    <source>
        <strain evidence="2 3">DSM 23240</strain>
    </source>
</reference>
<keyword evidence="3" id="KW-1185">Reference proteome</keyword>
<evidence type="ECO:0000313" key="2">
    <source>
        <dbReference type="EMBL" id="MBB5198494.1"/>
    </source>
</evidence>
<dbReference type="EMBL" id="JACHHQ010000001">
    <property type="protein sequence ID" value="MBB5198494.1"/>
    <property type="molecule type" value="Genomic_DNA"/>
</dbReference>
<feature type="domain" description="DUF7210" evidence="1">
    <location>
        <begin position="2"/>
        <end position="39"/>
    </location>
</feature>
<gene>
    <name evidence="2" type="ORF">HNR39_000304</name>
</gene>
<protein>
    <recommendedName>
        <fullName evidence="1">DUF7210 domain-containing protein</fullName>
    </recommendedName>
</protein>
<proteinExistence type="predicted"/>
<evidence type="ECO:0000259" key="1">
    <source>
        <dbReference type="Pfam" id="PF23843"/>
    </source>
</evidence>
<dbReference type="AlphaFoldDB" id="A0A840RP36"/>